<name>A0A918WTR4_9ACTN</name>
<reference evidence="2" key="2">
    <citation type="submission" date="2020-09" db="EMBL/GenBank/DDBJ databases">
        <authorList>
            <person name="Sun Q."/>
            <person name="Ohkuma M."/>
        </authorList>
    </citation>
    <scope>NUCLEOTIDE SEQUENCE</scope>
    <source>
        <strain evidence="2">JCM 4637</strain>
    </source>
</reference>
<protein>
    <submittedName>
        <fullName evidence="2">Uncharacterized protein</fullName>
    </submittedName>
</protein>
<evidence type="ECO:0000313" key="2">
    <source>
        <dbReference type="EMBL" id="GHC82092.1"/>
    </source>
</evidence>
<organism evidence="2 3">
    <name type="scientific">Streptomyces finlayi</name>
    <dbReference type="NCBI Taxonomy" id="67296"/>
    <lineage>
        <taxon>Bacteria</taxon>
        <taxon>Bacillati</taxon>
        <taxon>Actinomycetota</taxon>
        <taxon>Actinomycetes</taxon>
        <taxon>Kitasatosporales</taxon>
        <taxon>Streptomycetaceae</taxon>
        <taxon>Streptomyces</taxon>
    </lineage>
</organism>
<dbReference type="Proteomes" id="UP000638353">
    <property type="component" value="Unassembled WGS sequence"/>
</dbReference>
<feature type="region of interest" description="Disordered" evidence="1">
    <location>
        <begin position="1"/>
        <end position="44"/>
    </location>
</feature>
<dbReference type="RefSeq" id="WP_268253589.1">
    <property type="nucleotide sequence ID" value="NZ_BMVC01000002.1"/>
</dbReference>
<dbReference type="AlphaFoldDB" id="A0A918WTR4"/>
<reference evidence="2" key="1">
    <citation type="journal article" date="2014" name="Int. J. Syst. Evol. Microbiol.">
        <title>Complete genome sequence of Corynebacterium casei LMG S-19264T (=DSM 44701T), isolated from a smear-ripened cheese.</title>
        <authorList>
            <consortium name="US DOE Joint Genome Institute (JGI-PGF)"/>
            <person name="Walter F."/>
            <person name="Albersmeier A."/>
            <person name="Kalinowski J."/>
            <person name="Ruckert C."/>
        </authorList>
    </citation>
    <scope>NUCLEOTIDE SEQUENCE</scope>
    <source>
        <strain evidence="2">JCM 4637</strain>
    </source>
</reference>
<dbReference type="EMBL" id="BMVC01000002">
    <property type="protein sequence ID" value="GHC82092.1"/>
    <property type="molecule type" value="Genomic_DNA"/>
</dbReference>
<proteinExistence type="predicted"/>
<comment type="caution">
    <text evidence="2">The sequence shown here is derived from an EMBL/GenBank/DDBJ whole genome shotgun (WGS) entry which is preliminary data.</text>
</comment>
<evidence type="ECO:0000313" key="3">
    <source>
        <dbReference type="Proteomes" id="UP000638353"/>
    </source>
</evidence>
<sequence length="44" mass="4710">MAEESNKRVNAPKESVDGMAESVTEIEDGQEVVGEKGNGTEEND</sequence>
<evidence type="ECO:0000256" key="1">
    <source>
        <dbReference type="SAM" id="MobiDB-lite"/>
    </source>
</evidence>
<gene>
    <name evidence="2" type="ORF">GCM10010334_10040</name>
</gene>
<accession>A0A918WTR4</accession>